<gene>
    <name evidence="4" type="ORF">BC349_14280</name>
</gene>
<feature type="domain" description="Peptidase M61 N-terminal" evidence="3">
    <location>
        <begin position="30"/>
        <end position="195"/>
    </location>
</feature>
<dbReference type="InterPro" id="IPR040756">
    <property type="entry name" value="Peptidase_M61_N"/>
</dbReference>
<dbReference type="PROSITE" id="PS51257">
    <property type="entry name" value="PROKAR_LIPOPROTEIN"/>
    <property type="match status" value="1"/>
</dbReference>
<dbReference type="InterPro" id="IPR036034">
    <property type="entry name" value="PDZ_sf"/>
</dbReference>
<feature type="signal peptide" evidence="1">
    <location>
        <begin position="1"/>
        <end position="21"/>
    </location>
</feature>
<dbReference type="Pfam" id="PF05299">
    <property type="entry name" value="Peptidase_M61"/>
    <property type="match status" value="1"/>
</dbReference>
<proteinExistence type="predicted"/>
<organism evidence="4 5">
    <name type="scientific">Flavihumibacter stibioxidans</name>
    <dbReference type="NCBI Taxonomy" id="1834163"/>
    <lineage>
        <taxon>Bacteria</taxon>
        <taxon>Pseudomonadati</taxon>
        <taxon>Bacteroidota</taxon>
        <taxon>Chitinophagia</taxon>
        <taxon>Chitinophagales</taxon>
        <taxon>Chitinophagaceae</taxon>
        <taxon>Flavihumibacter</taxon>
    </lineage>
</organism>
<evidence type="ECO:0000313" key="5">
    <source>
        <dbReference type="Proteomes" id="UP000765802"/>
    </source>
</evidence>
<evidence type="ECO:0000313" key="4">
    <source>
        <dbReference type="EMBL" id="MBC6492225.1"/>
    </source>
</evidence>
<keyword evidence="5" id="KW-1185">Reference proteome</keyword>
<dbReference type="Gene3D" id="2.60.40.3650">
    <property type="match status" value="1"/>
</dbReference>
<dbReference type="EMBL" id="MBUA01000027">
    <property type="protein sequence ID" value="MBC6492225.1"/>
    <property type="molecule type" value="Genomic_DNA"/>
</dbReference>
<dbReference type="SUPFAM" id="SSF50156">
    <property type="entry name" value="PDZ domain-like"/>
    <property type="match status" value="1"/>
</dbReference>
<feature type="domain" description="Peptidase M61 catalytic" evidence="2">
    <location>
        <begin position="283"/>
        <end position="399"/>
    </location>
</feature>
<feature type="chain" id="PRO_5046029217" description="Metalloprotease with PDZ domain" evidence="1">
    <location>
        <begin position="22"/>
        <end position="602"/>
    </location>
</feature>
<protein>
    <recommendedName>
        <fullName evidence="6">Metalloprotease with PDZ domain</fullName>
    </recommendedName>
</protein>
<dbReference type="SUPFAM" id="SSF55486">
    <property type="entry name" value="Metalloproteases ('zincins'), catalytic domain"/>
    <property type="match status" value="1"/>
</dbReference>
<dbReference type="InterPro" id="IPR027268">
    <property type="entry name" value="Peptidase_M4/M1_CTD_sf"/>
</dbReference>
<dbReference type="Pfam" id="PF17899">
    <property type="entry name" value="Peptidase_M61_N"/>
    <property type="match status" value="1"/>
</dbReference>
<name>A0ABR7MB29_9BACT</name>
<evidence type="ECO:0000259" key="3">
    <source>
        <dbReference type="Pfam" id="PF17899"/>
    </source>
</evidence>
<dbReference type="Proteomes" id="UP000765802">
    <property type="component" value="Unassembled WGS sequence"/>
</dbReference>
<evidence type="ECO:0008006" key="6">
    <source>
        <dbReference type="Google" id="ProtNLM"/>
    </source>
</evidence>
<evidence type="ECO:0000259" key="2">
    <source>
        <dbReference type="Pfam" id="PF05299"/>
    </source>
</evidence>
<dbReference type="Gene3D" id="2.30.42.10">
    <property type="match status" value="1"/>
</dbReference>
<sequence length="602" mass="67724">MFVKQQILLPLLLLFSSCLLAQSVNNHFRFRVSVSEPERKLYEVELTCNNLTPGYNDFSMPVWMPGYYQVLPYADQVEGFRVSAGTDTVRWEKADHNTWRVYNGNEQMLKIIYRVKAGRNFVATNFIDGDHAFIAPTGSFLHLAGRLNQPVEVAVAPYPGWKTVATGLDKLPGDGHRFTAPDFDVLYDSPILMGNLVEFPSFSVKGVPHYFLAHQPGELDQAALMADLRKIVSVSVDMMKDIPFKSYSFLGIGPGMGGIEHLNSAAVSFSGRGLDNRAGRLRMLSFLAHEYFHHYNAKRIRPVELGPFDYDHGSRTNMLWVAEGVTAYYDELLVRRAGLMTEEELIESFRANIAAFEAKPGRLFQSVTQASYDTWSDGPFGRTGDAFNKTVSYYEKGPILAIMLDFAIRHHSSNRYSLDDVMRRLYNDIYKRQGRGYTETEFRATCEKFAGTSLEEFFGYVYTVKQPDYKKYFSYAGLDIDTAAEKIAGAWVGLETNFRNDTLFVSSVDFNSPAWAAGLAPGTAILSINGLPAGKDALQEMSGQYLPGDIIKFGVLKSSKPLSVPMIASTRFRRNYQIRKFSTPTPLQRKIFMTWSGLTGIN</sequence>
<dbReference type="InterPro" id="IPR024191">
    <property type="entry name" value="Peptidase_M61"/>
</dbReference>
<reference evidence="4 5" key="1">
    <citation type="submission" date="2016-07" db="EMBL/GenBank/DDBJ databases">
        <title>Genome analysis of Flavihumibacter stibioxidans YS-17.</title>
        <authorList>
            <person name="Shi K."/>
            <person name="Han Y."/>
            <person name="Wang G."/>
        </authorList>
    </citation>
    <scope>NUCLEOTIDE SEQUENCE [LARGE SCALE GENOMIC DNA]</scope>
    <source>
        <strain evidence="4 5">YS-17</strain>
    </source>
</reference>
<dbReference type="Gene3D" id="1.10.390.10">
    <property type="entry name" value="Neutral Protease Domain 2"/>
    <property type="match status" value="1"/>
</dbReference>
<keyword evidence="1" id="KW-0732">Signal</keyword>
<dbReference type="RefSeq" id="WP_187257538.1">
    <property type="nucleotide sequence ID" value="NZ_JBHULF010000006.1"/>
</dbReference>
<evidence type="ECO:0000256" key="1">
    <source>
        <dbReference type="SAM" id="SignalP"/>
    </source>
</evidence>
<comment type="caution">
    <text evidence="4">The sequence shown here is derived from an EMBL/GenBank/DDBJ whole genome shotgun (WGS) entry which is preliminary data.</text>
</comment>
<accession>A0ABR7MB29</accession>
<dbReference type="InterPro" id="IPR007963">
    <property type="entry name" value="Peptidase_M61_catalytic"/>
</dbReference>
<dbReference type="PIRSF" id="PIRSF016493">
    <property type="entry name" value="Glycyl_aminpptds"/>
    <property type="match status" value="1"/>
</dbReference>